<protein>
    <submittedName>
        <fullName evidence="3">Uncharacterized protein</fullName>
    </submittedName>
</protein>
<keyword evidence="1" id="KW-0175">Coiled coil</keyword>
<evidence type="ECO:0000313" key="3">
    <source>
        <dbReference type="EMBL" id="KJZ75156.1"/>
    </source>
</evidence>
<name>A0A0F7ZKD8_9HYPO</name>
<dbReference type="Proteomes" id="UP000054481">
    <property type="component" value="Unassembled WGS sequence"/>
</dbReference>
<gene>
    <name evidence="3" type="ORF">HIM_05350</name>
</gene>
<evidence type="ECO:0000256" key="2">
    <source>
        <dbReference type="SAM" id="MobiDB-lite"/>
    </source>
</evidence>
<feature type="coiled-coil region" evidence="1">
    <location>
        <begin position="163"/>
        <end position="190"/>
    </location>
</feature>
<proteinExistence type="predicted"/>
<evidence type="ECO:0000313" key="4">
    <source>
        <dbReference type="Proteomes" id="UP000054481"/>
    </source>
</evidence>
<dbReference type="EMBL" id="KQ030519">
    <property type="protein sequence ID" value="KJZ75156.1"/>
    <property type="molecule type" value="Genomic_DNA"/>
</dbReference>
<reference evidence="3 4" key="1">
    <citation type="journal article" date="2014" name="Genome Biol. Evol.">
        <title>Comparative genomics and transcriptomics analyses reveal divergent lifestyle features of nematode endoparasitic fungus Hirsutella minnesotensis.</title>
        <authorList>
            <person name="Lai Y."/>
            <person name="Liu K."/>
            <person name="Zhang X."/>
            <person name="Zhang X."/>
            <person name="Li K."/>
            <person name="Wang N."/>
            <person name="Shu C."/>
            <person name="Wu Y."/>
            <person name="Wang C."/>
            <person name="Bushley K.E."/>
            <person name="Xiang M."/>
            <person name="Liu X."/>
        </authorList>
    </citation>
    <scope>NUCLEOTIDE SEQUENCE [LARGE SCALE GENOMIC DNA]</scope>
    <source>
        <strain evidence="3 4">3608</strain>
    </source>
</reference>
<sequence>MQRSGQLANGDLHKDMSNCKRGSSSTLLDPESSTLRARLQTPHPIDQGTTTQTDGLDAKAYRRFRDCLGLGSKSANAAREDLVVSDTSLKAAFAEEGLRFYTSVASEIAQAQDELNSKIESLGAATAPLAKTCAALYSNISYPLSATRCYANNVASDTISAHLASMHHKLDAAQQQLRSYQAQWEQCRAEEERVCAELMKMEMADASCASDKEHCGWKDQVQLFGDEVAIIQKRFEEELNDVEADYKELMQAETMRVMQSMMAS</sequence>
<evidence type="ECO:0000256" key="1">
    <source>
        <dbReference type="SAM" id="Coils"/>
    </source>
</evidence>
<organism evidence="3 4">
    <name type="scientific">Hirsutella minnesotensis 3608</name>
    <dbReference type="NCBI Taxonomy" id="1043627"/>
    <lineage>
        <taxon>Eukaryota</taxon>
        <taxon>Fungi</taxon>
        <taxon>Dikarya</taxon>
        <taxon>Ascomycota</taxon>
        <taxon>Pezizomycotina</taxon>
        <taxon>Sordariomycetes</taxon>
        <taxon>Hypocreomycetidae</taxon>
        <taxon>Hypocreales</taxon>
        <taxon>Ophiocordycipitaceae</taxon>
        <taxon>Hirsutella</taxon>
    </lineage>
</organism>
<accession>A0A0F7ZKD8</accession>
<feature type="region of interest" description="Disordered" evidence="2">
    <location>
        <begin position="1"/>
        <end position="31"/>
    </location>
</feature>
<dbReference type="AlphaFoldDB" id="A0A0F7ZKD8"/>
<feature type="compositionally biased region" description="Polar residues" evidence="2">
    <location>
        <begin position="20"/>
        <end position="31"/>
    </location>
</feature>
<keyword evidence="4" id="KW-1185">Reference proteome</keyword>
<dbReference type="OrthoDB" id="4869153at2759"/>